<name>A0ABW8N198_9MICC</name>
<protein>
    <submittedName>
        <fullName evidence="1">Uncharacterized protein</fullName>
    </submittedName>
</protein>
<dbReference type="EMBL" id="JBIYEW010000003">
    <property type="protein sequence ID" value="MFK4637785.1"/>
    <property type="molecule type" value="Genomic_DNA"/>
</dbReference>
<proteinExistence type="predicted"/>
<dbReference type="RefSeq" id="WP_404593559.1">
    <property type="nucleotide sequence ID" value="NZ_JBIYEW010000003.1"/>
</dbReference>
<evidence type="ECO:0000313" key="2">
    <source>
        <dbReference type="Proteomes" id="UP001620520"/>
    </source>
</evidence>
<sequence length="53" mass="5452">MVDALPHGRTSFLTADAQQRSGVVQVNLTHGFEGDGEGFFGSVDAKDGTAGLS</sequence>
<keyword evidence="2" id="KW-1185">Reference proteome</keyword>
<gene>
    <name evidence="1" type="ORF">ABIA52_000674</name>
</gene>
<dbReference type="Proteomes" id="UP001620520">
    <property type="component" value="Unassembled WGS sequence"/>
</dbReference>
<accession>A0ABW8N198</accession>
<evidence type="ECO:0000313" key="1">
    <source>
        <dbReference type="EMBL" id="MFK4637785.1"/>
    </source>
</evidence>
<comment type="caution">
    <text evidence="1">The sequence shown here is derived from an EMBL/GenBank/DDBJ whole genome shotgun (WGS) entry which is preliminary data.</text>
</comment>
<organism evidence="1 2">
    <name type="scientific">Paenarthrobacter histidinolovorans</name>
    <dbReference type="NCBI Taxonomy" id="43664"/>
    <lineage>
        <taxon>Bacteria</taxon>
        <taxon>Bacillati</taxon>
        <taxon>Actinomycetota</taxon>
        <taxon>Actinomycetes</taxon>
        <taxon>Micrococcales</taxon>
        <taxon>Micrococcaceae</taxon>
        <taxon>Paenarthrobacter</taxon>
    </lineage>
</organism>
<reference evidence="1 2" key="1">
    <citation type="submission" date="2024-10" db="EMBL/GenBank/DDBJ databases">
        <title>Novel secondary metabolite-producing bacteria for plant disease control.</title>
        <authorList>
            <person name="Chevrette M."/>
        </authorList>
    </citation>
    <scope>NUCLEOTIDE SEQUENCE [LARGE SCALE GENOMIC DNA]</scope>
    <source>
        <strain evidence="1 2">J30 TE3557</strain>
    </source>
</reference>